<accession>A0ABQ6HD13</accession>
<evidence type="ECO:0008006" key="3">
    <source>
        <dbReference type="Google" id="ProtNLM"/>
    </source>
</evidence>
<dbReference type="InterPro" id="IPR007215">
    <property type="entry name" value="Sulphur_relay_TusB/DsrH"/>
</dbReference>
<comment type="caution">
    <text evidence="1">The sequence shown here is derived from an EMBL/GenBank/DDBJ whole genome shotgun (WGS) entry which is preliminary data.</text>
</comment>
<organism evidence="1 2">
    <name type="scientific">Thalassotalea loyana</name>
    <dbReference type="NCBI Taxonomy" id="280483"/>
    <lineage>
        <taxon>Bacteria</taxon>
        <taxon>Pseudomonadati</taxon>
        <taxon>Pseudomonadota</taxon>
        <taxon>Gammaproteobacteria</taxon>
        <taxon>Alteromonadales</taxon>
        <taxon>Colwelliaceae</taxon>
        <taxon>Thalassotalea</taxon>
    </lineage>
</organism>
<dbReference type="EMBL" id="BSSV01000003">
    <property type="protein sequence ID" value="GLX85385.1"/>
    <property type="molecule type" value="Genomic_DNA"/>
</dbReference>
<proteinExistence type="predicted"/>
<dbReference type="InterPro" id="IPR027396">
    <property type="entry name" value="DsrEFH-like"/>
</dbReference>
<dbReference type="Pfam" id="PF04077">
    <property type="entry name" value="DsrH"/>
    <property type="match status" value="1"/>
</dbReference>
<dbReference type="Proteomes" id="UP001157134">
    <property type="component" value="Unassembled WGS sequence"/>
</dbReference>
<dbReference type="RefSeq" id="WP_284297444.1">
    <property type="nucleotide sequence ID" value="NZ_BSSV01000003.1"/>
</dbReference>
<gene>
    <name evidence="1" type="ORF">tloyanaT_16370</name>
</gene>
<name>A0ABQ6HD13_9GAMM</name>
<evidence type="ECO:0000313" key="1">
    <source>
        <dbReference type="EMBL" id="GLX85385.1"/>
    </source>
</evidence>
<dbReference type="Gene3D" id="3.40.1260.10">
    <property type="entry name" value="DsrEFH-like"/>
    <property type="match status" value="1"/>
</dbReference>
<sequence length="93" mass="10506">MLHIVRQSPFQKDISQELAILLGPEDTVLLIDDGIYFLQSLHWQILVNKAANILVVKEHTQARGIASNDDIEFISLESVAEHLLTANNTLTWQ</sequence>
<keyword evidence="2" id="KW-1185">Reference proteome</keyword>
<dbReference type="NCBIfam" id="TIGR03011">
    <property type="entry name" value="sulf_tusB_dsrH"/>
    <property type="match status" value="1"/>
</dbReference>
<protein>
    <recommendedName>
        <fullName evidence="3">Sulfurtransferase complex subunit TusB</fullName>
    </recommendedName>
</protein>
<dbReference type="PANTHER" id="PTHR37526">
    <property type="entry name" value="PROTEIN TUSB"/>
    <property type="match status" value="1"/>
</dbReference>
<reference evidence="1 2" key="1">
    <citation type="submission" date="2023-03" db="EMBL/GenBank/DDBJ databases">
        <title>Thalassotalea loyana LMG 22536T draft genome sequence.</title>
        <authorList>
            <person name="Sawabe T."/>
        </authorList>
    </citation>
    <scope>NUCLEOTIDE SEQUENCE [LARGE SCALE GENOMIC DNA]</scope>
    <source>
        <strain evidence="1 2">LMG 22536</strain>
    </source>
</reference>
<dbReference type="PANTHER" id="PTHR37526:SF1">
    <property type="entry name" value="PROTEIN TUSB"/>
    <property type="match status" value="1"/>
</dbReference>
<dbReference type="SUPFAM" id="SSF75169">
    <property type="entry name" value="DsrEFH-like"/>
    <property type="match status" value="1"/>
</dbReference>
<evidence type="ECO:0000313" key="2">
    <source>
        <dbReference type="Proteomes" id="UP001157134"/>
    </source>
</evidence>